<organism evidence="2 3">
    <name type="scientific">Chilo suppressalis</name>
    <name type="common">Asiatic rice borer moth</name>
    <dbReference type="NCBI Taxonomy" id="168631"/>
    <lineage>
        <taxon>Eukaryota</taxon>
        <taxon>Metazoa</taxon>
        <taxon>Ecdysozoa</taxon>
        <taxon>Arthropoda</taxon>
        <taxon>Hexapoda</taxon>
        <taxon>Insecta</taxon>
        <taxon>Pterygota</taxon>
        <taxon>Neoptera</taxon>
        <taxon>Endopterygota</taxon>
        <taxon>Lepidoptera</taxon>
        <taxon>Glossata</taxon>
        <taxon>Ditrysia</taxon>
        <taxon>Pyraloidea</taxon>
        <taxon>Crambidae</taxon>
        <taxon>Crambinae</taxon>
        <taxon>Chilo</taxon>
    </lineage>
</organism>
<proteinExistence type="predicted"/>
<gene>
    <name evidence="2" type="ORF">CHILSU_LOCUS6268</name>
</gene>
<sequence length="301" mass="34320">MDNEGRPLNMDIYFDRVVMVCNRTSQMVITTGILLDEERILTSYNPYRKTIAENKFTDLAVAVLMGRQFNSTAFQYIHKIEYYSIECHEQVVATNDTSLTPEQWHGIGKQHSSVHDLLILRIDTKLELLDPDPQKYSFDSISYYYFTSTGPMITVLAKRKDWLGNAVKFASLGYKDAKHIANGNGSILSTYEYEEGSNVVTDCDEWIIRDWGRVICIKNDDNNLGIASGSLLVYNNKLFGIGSFTLNKGNVSIFVFTDVRKYRREIFNKCVRESAESSTDSTTDMSTDDEYSSTPKQFHLG</sequence>
<accession>A0ABN8BA96</accession>
<feature type="region of interest" description="Disordered" evidence="1">
    <location>
        <begin position="278"/>
        <end position="301"/>
    </location>
</feature>
<evidence type="ECO:0000256" key="1">
    <source>
        <dbReference type="SAM" id="MobiDB-lite"/>
    </source>
</evidence>
<protein>
    <recommendedName>
        <fullName evidence="4">Peptidase S1 domain-containing protein</fullName>
    </recommendedName>
</protein>
<evidence type="ECO:0000313" key="2">
    <source>
        <dbReference type="EMBL" id="CAH0403008.1"/>
    </source>
</evidence>
<evidence type="ECO:0008006" key="4">
    <source>
        <dbReference type="Google" id="ProtNLM"/>
    </source>
</evidence>
<keyword evidence="3" id="KW-1185">Reference proteome</keyword>
<reference evidence="2" key="1">
    <citation type="submission" date="2021-12" db="EMBL/GenBank/DDBJ databases">
        <authorList>
            <person name="King R."/>
        </authorList>
    </citation>
    <scope>NUCLEOTIDE SEQUENCE</scope>
</reference>
<name>A0ABN8BA96_CHISP</name>
<dbReference type="Proteomes" id="UP001153292">
    <property type="component" value="Chromosome 22"/>
</dbReference>
<dbReference type="EMBL" id="OU963915">
    <property type="protein sequence ID" value="CAH0403008.1"/>
    <property type="molecule type" value="Genomic_DNA"/>
</dbReference>
<evidence type="ECO:0000313" key="3">
    <source>
        <dbReference type="Proteomes" id="UP001153292"/>
    </source>
</evidence>